<dbReference type="PANTHER" id="PTHR24171">
    <property type="entry name" value="ANKYRIN REPEAT DOMAIN-CONTAINING PROTEIN 39-RELATED"/>
    <property type="match status" value="1"/>
</dbReference>
<feature type="non-terminal residue" evidence="5">
    <location>
        <position position="176"/>
    </location>
</feature>
<feature type="repeat" description="ANK" evidence="3">
    <location>
        <begin position="81"/>
        <end position="114"/>
    </location>
</feature>
<dbReference type="PRINTS" id="PR01415">
    <property type="entry name" value="ANKYRIN"/>
</dbReference>
<comment type="caution">
    <text evidence="5">The sequence shown here is derived from an EMBL/GenBank/DDBJ whole genome shotgun (WGS) entry which is preliminary data.</text>
</comment>
<dbReference type="Gene3D" id="1.25.40.20">
    <property type="entry name" value="Ankyrin repeat-containing domain"/>
    <property type="match status" value="2"/>
</dbReference>
<accession>A0A550CR33</accession>
<name>A0A550CR33_9AGAR</name>
<evidence type="ECO:0000256" key="2">
    <source>
        <dbReference type="ARBA" id="ARBA00023043"/>
    </source>
</evidence>
<dbReference type="SMART" id="SM00248">
    <property type="entry name" value="ANK"/>
    <property type="match status" value="4"/>
</dbReference>
<keyword evidence="1" id="KW-0677">Repeat</keyword>
<dbReference type="PROSITE" id="PS50088">
    <property type="entry name" value="ANK_REPEAT"/>
    <property type="match status" value="3"/>
</dbReference>
<sequence>LLVEAGADVNSRSANGTTPLHAAVESGHLELVSFLIDQHVDIRARNDHDYEPLHLAAGHGHVGVVRLLLEHNAVVDARTKHASTPLILAAESTDKPDLLSLLIAQGADIHARDNDDDDALQCAVLGGHENNVRFLLSAGSPPRTRNAQGLAPIDRIGQSVNGPGDPKANERVRQIL</sequence>
<dbReference type="InterPro" id="IPR002110">
    <property type="entry name" value="Ankyrin_rpt"/>
</dbReference>
<feature type="compositionally biased region" description="Basic and acidic residues" evidence="4">
    <location>
        <begin position="167"/>
        <end position="176"/>
    </location>
</feature>
<reference evidence="5 6" key="1">
    <citation type="journal article" date="2019" name="New Phytol.">
        <title>Comparative genomics reveals unique wood-decay strategies and fruiting body development in the Schizophyllaceae.</title>
        <authorList>
            <person name="Almasi E."/>
            <person name="Sahu N."/>
            <person name="Krizsan K."/>
            <person name="Balint B."/>
            <person name="Kovacs G.M."/>
            <person name="Kiss B."/>
            <person name="Cseklye J."/>
            <person name="Drula E."/>
            <person name="Henrissat B."/>
            <person name="Nagy I."/>
            <person name="Chovatia M."/>
            <person name="Adam C."/>
            <person name="LaButti K."/>
            <person name="Lipzen A."/>
            <person name="Riley R."/>
            <person name="Grigoriev I.V."/>
            <person name="Nagy L.G."/>
        </authorList>
    </citation>
    <scope>NUCLEOTIDE SEQUENCE [LARGE SCALE GENOMIC DNA]</scope>
    <source>
        <strain evidence="5 6">NL-1724</strain>
    </source>
</reference>
<dbReference type="InterPro" id="IPR036770">
    <property type="entry name" value="Ankyrin_rpt-contain_sf"/>
</dbReference>
<evidence type="ECO:0000256" key="4">
    <source>
        <dbReference type="SAM" id="MobiDB-lite"/>
    </source>
</evidence>
<dbReference type="SUPFAM" id="SSF48403">
    <property type="entry name" value="Ankyrin repeat"/>
    <property type="match status" value="1"/>
</dbReference>
<keyword evidence="2 3" id="KW-0040">ANK repeat</keyword>
<feature type="non-terminal residue" evidence="5">
    <location>
        <position position="1"/>
    </location>
</feature>
<dbReference type="PROSITE" id="PS50297">
    <property type="entry name" value="ANK_REP_REGION"/>
    <property type="match status" value="3"/>
</dbReference>
<dbReference type="PANTHER" id="PTHR24171:SF9">
    <property type="entry name" value="ANKYRIN REPEAT DOMAIN-CONTAINING PROTEIN 39"/>
    <property type="match status" value="1"/>
</dbReference>
<proteinExistence type="predicted"/>
<evidence type="ECO:0000313" key="5">
    <source>
        <dbReference type="EMBL" id="TRM67256.1"/>
    </source>
</evidence>
<dbReference type="OrthoDB" id="194358at2759"/>
<evidence type="ECO:0000256" key="1">
    <source>
        <dbReference type="ARBA" id="ARBA00022737"/>
    </source>
</evidence>
<dbReference type="AlphaFoldDB" id="A0A550CR33"/>
<evidence type="ECO:0000256" key="3">
    <source>
        <dbReference type="PROSITE-ProRule" id="PRU00023"/>
    </source>
</evidence>
<feature type="region of interest" description="Disordered" evidence="4">
    <location>
        <begin position="138"/>
        <end position="176"/>
    </location>
</feature>
<keyword evidence="6" id="KW-1185">Reference proteome</keyword>
<gene>
    <name evidence="5" type="ORF">BD626DRAFT_366755</name>
</gene>
<dbReference type="EMBL" id="VDMD01000003">
    <property type="protein sequence ID" value="TRM67256.1"/>
    <property type="molecule type" value="Genomic_DNA"/>
</dbReference>
<evidence type="ECO:0000313" key="6">
    <source>
        <dbReference type="Proteomes" id="UP000320762"/>
    </source>
</evidence>
<dbReference type="Pfam" id="PF12796">
    <property type="entry name" value="Ank_2"/>
    <property type="match status" value="2"/>
</dbReference>
<dbReference type="STRING" id="97359.A0A550CR33"/>
<dbReference type="Proteomes" id="UP000320762">
    <property type="component" value="Unassembled WGS sequence"/>
</dbReference>
<organism evidence="5 6">
    <name type="scientific">Schizophyllum amplum</name>
    <dbReference type="NCBI Taxonomy" id="97359"/>
    <lineage>
        <taxon>Eukaryota</taxon>
        <taxon>Fungi</taxon>
        <taxon>Dikarya</taxon>
        <taxon>Basidiomycota</taxon>
        <taxon>Agaricomycotina</taxon>
        <taxon>Agaricomycetes</taxon>
        <taxon>Agaricomycetidae</taxon>
        <taxon>Agaricales</taxon>
        <taxon>Schizophyllaceae</taxon>
        <taxon>Schizophyllum</taxon>
    </lineage>
</organism>
<protein>
    <submittedName>
        <fullName evidence="5">Ankyrin repeat-containing domain protein</fullName>
    </submittedName>
</protein>
<feature type="repeat" description="ANK" evidence="3">
    <location>
        <begin position="15"/>
        <end position="47"/>
    </location>
</feature>
<feature type="repeat" description="ANK" evidence="3">
    <location>
        <begin position="48"/>
        <end position="80"/>
    </location>
</feature>